<feature type="region of interest" description="Disordered" evidence="3">
    <location>
        <begin position="322"/>
        <end position="344"/>
    </location>
</feature>
<dbReference type="InterPro" id="IPR016166">
    <property type="entry name" value="FAD-bd_PCMH"/>
</dbReference>
<dbReference type="InterPro" id="IPR036318">
    <property type="entry name" value="FAD-bd_PCMH-like_sf"/>
</dbReference>
<sequence>MTTTLAPTTLDELRDAVLDRPGTLRVAGAGTAADWAGTPAPADAVLDVTGLAGIVTHNPGDMTVEVRAGTPFAALQDELGEHHQRVAVDPARASEGATLGGLFATADSGPRALQYGSLRDVVIGATIVLADGTVARSGGHVIKNVAGYDLTKLLHGAHGTLGVIAGLVLRLHPTPQAAATVAVACDRAASDDLARRIADSPAEAVAVQWHGADQGGRLLAVVEGSESGADARARRLADAVGGELLAPDDATAAWEAHAASVRRRHDDRAVLRLGVIPSALTGVLDGIEGIGDVTTSPRTGVATVSLPADADVVAAAHRRVAEAGGTSTLRQRPPGPRGAELPAFGPAPASAAVLRAVAASLDPDQRLGRGRLAPWVPLPEPTGVSA</sequence>
<evidence type="ECO:0000256" key="3">
    <source>
        <dbReference type="SAM" id="MobiDB-lite"/>
    </source>
</evidence>
<proteinExistence type="predicted"/>
<reference evidence="5 6" key="1">
    <citation type="submission" date="2024-03" db="EMBL/GenBank/DDBJ databases">
        <title>Actinomycetospora sp. OC33-EN07, a novel actinomycete isolated from wild orchid (Aerides multiflora).</title>
        <authorList>
            <person name="Suriyachadkun C."/>
        </authorList>
    </citation>
    <scope>NUCLEOTIDE SEQUENCE [LARGE SCALE GENOMIC DNA]</scope>
    <source>
        <strain evidence="5 6">OC33-EN07</strain>
    </source>
</reference>
<organism evidence="5 6">
    <name type="scientific">Actinomycetospora flava</name>
    <dbReference type="NCBI Taxonomy" id="3129232"/>
    <lineage>
        <taxon>Bacteria</taxon>
        <taxon>Bacillati</taxon>
        <taxon>Actinomycetota</taxon>
        <taxon>Actinomycetes</taxon>
        <taxon>Pseudonocardiales</taxon>
        <taxon>Pseudonocardiaceae</taxon>
        <taxon>Actinomycetospora</taxon>
    </lineage>
</organism>
<dbReference type="PANTHER" id="PTHR11748:SF103">
    <property type="entry name" value="GLYCOLATE OXIDASE SUBUNIT GLCE"/>
    <property type="match status" value="1"/>
</dbReference>
<gene>
    <name evidence="5" type="ORF">WCD58_05590</name>
</gene>
<dbReference type="RefSeq" id="WP_337700324.1">
    <property type="nucleotide sequence ID" value="NZ_JBBEGM010000001.1"/>
</dbReference>
<dbReference type="SUPFAM" id="SSF55103">
    <property type="entry name" value="FAD-linked oxidases, C-terminal domain"/>
    <property type="match status" value="1"/>
</dbReference>
<name>A0ABU8M0N0_9PSEU</name>
<dbReference type="InterPro" id="IPR016164">
    <property type="entry name" value="FAD-linked_Oxase-like_C"/>
</dbReference>
<dbReference type="PANTHER" id="PTHR11748">
    <property type="entry name" value="D-LACTATE DEHYDROGENASE"/>
    <property type="match status" value="1"/>
</dbReference>
<keyword evidence="2" id="KW-0274">FAD</keyword>
<evidence type="ECO:0000313" key="6">
    <source>
        <dbReference type="Proteomes" id="UP001369736"/>
    </source>
</evidence>
<evidence type="ECO:0000259" key="4">
    <source>
        <dbReference type="PROSITE" id="PS51387"/>
    </source>
</evidence>
<evidence type="ECO:0000256" key="1">
    <source>
        <dbReference type="ARBA" id="ARBA00022630"/>
    </source>
</evidence>
<dbReference type="SUPFAM" id="SSF56176">
    <property type="entry name" value="FAD-binding/transporter-associated domain-like"/>
    <property type="match status" value="1"/>
</dbReference>
<evidence type="ECO:0000256" key="2">
    <source>
        <dbReference type="ARBA" id="ARBA00022827"/>
    </source>
</evidence>
<feature type="domain" description="FAD-binding PCMH-type" evidence="4">
    <location>
        <begin position="1"/>
        <end position="174"/>
    </location>
</feature>
<keyword evidence="1" id="KW-0285">Flavoprotein</keyword>
<dbReference type="InterPro" id="IPR016169">
    <property type="entry name" value="FAD-bd_PCMH_sub2"/>
</dbReference>
<keyword evidence="6" id="KW-1185">Reference proteome</keyword>
<dbReference type="Gene3D" id="3.30.465.10">
    <property type="match status" value="1"/>
</dbReference>
<accession>A0ABU8M0N0</accession>
<evidence type="ECO:0000313" key="5">
    <source>
        <dbReference type="EMBL" id="MEJ2860616.1"/>
    </source>
</evidence>
<dbReference type="Pfam" id="PF01565">
    <property type="entry name" value="FAD_binding_4"/>
    <property type="match status" value="1"/>
</dbReference>
<dbReference type="PROSITE" id="PS51387">
    <property type="entry name" value="FAD_PCMH"/>
    <property type="match status" value="1"/>
</dbReference>
<dbReference type="Proteomes" id="UP001369736">
    <property type="component" value="Unassembled WGS sequence"/>
</dbReference>
<protein>
    <submittedName>
        <fullName evidence="5">FAD-binding protein</fullName>
    </submittedName>
</protein>
<dbReference type="EMBL" id="JBBEGM010000001">
    <property type="protein sequence ID" value="MEJ2860616.1"/>
    <property type="molecule type" value="Genomic_DNA"/>
</dbReference>
<comment type="caution">
    <text evidence="5">The sequence shown here is derived from an EMBL/GenBank/DDBJ whole genome shotgun (WGS) entry which is preliminary data.</text>
</comment>
<dbReference type="InterPro" id="IPR006094">
    <property type="entry name" value="Oxid_FAD_bind_N"/>
</dbReference>